<dbReference type="AlphaFoldDB" id="K7Z418"/>
<evidence type="ECO:0000313" key="2">
    <source>
        <dbReference type="EMBL" id="AFX98758.1"/>
    </source>
</evidence>
<name>K7Z418_9PROT</name>
<keyword evidence="1" id="KW-1133">Transmembrane helix</keyword>
<keyword evidence="3" id="KW-1185">Reference proteome</keyword>
<reference evidence="2 3" key="1">
    <citation type="journal article" date="2012" name="Proc. Natl. Acad. Sci. U.S.A.">
        <title>Genome streamlining and chemical defense in a coral reef symbiosis.</title>
        <authorList>
            <person name="Kwan J.C."/>
            <person name="Donia M.S."/>
            <person name="Han A.W."/>
            <person name="Hirose E."/>
            <person name="Haygood M.G."/>
            <person name="Schmidt E.W."/>
        </authorList>
    </citation>
    <scope>NUCLEOTIDE SEQUENCE [LARGE SCALE GENOMIC DNA]</scope>
    <source>
        <strain evidence="2 3">L2</strain>
    </source>
</reference>
<gene>
    <name evidence="2" type="ORF">A1OE_567</name>
</gene>
<evidence type="ECO:0000256" key="1">
    <source>
        <dbReference type="SAM" id="Phobius"/>
    </source>
</evidence>
<protein>
    <submittedName>
        <fullName evidence="2">Uncharacterized protein</fullName>
    </submittedName>
</protein>
<keyword evidence="1" id="KW-0472">Membrane</keyword>
<proteinExistence type="predicted"/>
<keyword evidence="1" id="KW-0812">Transmembrane</keyword>
<accession>K7Z418</accession>
<dbReference type="Proteomes" id="UP000010077">
    <property type="component" value="Chromosome"/>
</dbReference>
<dbReference type="EMBL" id="CP003539">
    <property type="protein sequence ID" value="AFX98758.1"/>
    <property type="molecule type" value="Genomic_DNA"/>
</dbReference>
<dbReference type="KEGG" id="thal:A1OE_567"/>
<sequence>MLMFYIKDNKRLLSSFTISMWYCCLFCLLCKNLSIISWNKLM</sequence>
<evidence type="ECO:0000313" key="3">
    <source>
        <dbReference type="Proteomes" id="UP000010077"/>
    </source>
</evidence>
<feature type="transmembrane region" description="Helical" evidence="1">
    <location>
        <begin position="12"/>
        <end position="36"/>
    </location>
</feature>
<organism evidence="2 3">
    <name type="scientific">Candidatus Endolissoclinum faulkneri L2</name>
    <dbReference type="NCBI Taxonomy" id="1193729"/>
    <lineage>
        <taxon>Bacteria</taxon>
        <taxon>Pseudomonadati</taxon>
        <taxon>Pseudomonadota</taxon>
        <taxon>Alphaproteobacteria</taxon>
        <taxon>Rhodospirillales</taxon>
        <taxon>Rhodospirillaceae</taxon>
        <taxon>Candidatus Endolissoclinum</taxon>
    </lineage>
</organism>
<dbReference type="HOGENOM" id="CLU_3248748_0_0_5"/>